<feature type="disulfide bond" description="Redox-active" evidence="6">
    <location>
        <begin position="270"/>
        <end position="273"/>
    </location>
</feature>
<sequence length="295" mass="31984">MKDYLVKAIAHDKQVRVYAAITTKTIEEARRRHDMLPIASVVIGRSMTAGVILGAMLKGEEKLTIKINGGGSIGTILVDADANGGVRGYVSNPHAHPGQNQQELLDIKSAVGTKGTLSVTKDIGLTHPFIGQVPIASGEIGEDFASYLLHSEQVPSAVGVSVLINPDFTIQAAGGFIIQLMPNTGEETIRFIEKRLQTMPSISSMIGQGITPEQIINQLLGEENISILETMPVQFRCECSRDRISNAILSLGSVEIQDMMDTDGQAEAKCHFCNEGYYFSKEDLENLLKLSIKEV</sequence>
<dbReference type="PIRSF" id="PIRSF005261">
    <property type="entry name" value="Heat_shock_Hsp33"/>
    <property type="match status" value="1"/>
</dbReference>
<dbReference type="PANTHER" id="PTHR30111:SF1">
    <property type="entry name" value="33 KDA CHAPERONIN"/>
    <property type="match status" value="1"/>
</dbReference>
<keyword evidence="4 6" id="KW-0143">Chaperone</keyword>
<gene>
    <name evidence="6" type="primary">hslO</name>
    <name evidence="7" type="ORF">WQ57_23145</name>
</gene>
<dbReference type="Pfam" id="PF01430">
    <property type="entry name" value="HSP33"/>
    <property type="match status" value="1"/>
</dbReference>
<dbReference type="GO" id="GO:0051082">
    <property type="term" value="F:unfolded protein binding"/>
    <property type="evidence" value="ECO:0007669"/>
    <property type="project" value="UniProtKB-UniRule"/>
</dbReference>
<name>A0A0M2SNI8_9BACI</name>
<organism evidence="7 8">
    <name type="scientific">Mesobacillus campisalis</name>
    <dbReference type="NCBI Taxonomy" id="1408103"/>
    <lineage>
        <taxon>Bacteria</taxon>
        <taxon>Bacillati</taxon>
        <taxon>Bacillota</taxon>
        <taxon>Bacilli</taxon>
        <taxon>Bacillales</taxon>
        <taxon>Bacillaceae</taxon>
        <taxon>Mesobacillus</taxon>
    </lineage>
</organism>
<dbReference type="EMBL" id="LAYY01000097">
    <property type="protein sequence ID" value="KKK34447.1"/>
    <property type="molecule type" value="Genomic_DNA"/>
</dbReference>
<reference evidence="7 8" key="1">
    <citation type="submission" date="2015-04" db="EMBL/GenBank/DDBJ databases">
        <title>Taxonomic description and genome sequence of Bacillus campisalis sp. nov., a novel member of the genus Bacillus isolated from solar saltern.</title>
        <authorList>
            <person name="Mathan Kumar R."/>
            <person name="Kaur G."/>
            <person name="Kumar A."/>
            <person name="Singh N.K."/>
            <person name="Kaur N."/>
            <person name="Kumar N."/>
            <person name="Mayilraj S."/>
        </authorList>
    </citation>
    <scope>NUCLEOTIDE SEQUENCE [LARGE SCALE GENOMIC DNA]</scope>
    <source>
        <strain evidence="7 8">SA2-6</strain>
    </source>
</reference>
<dbReference type="NCBIfam" id="NF001033">
    <property type="entry name" value="PRK00114.1"/>
    <property type="match status" value="1"/>
</dbReference>
<evidence type="ECO:0000256" key="4">
    <source>
        <dbReference type="ARBA" id="ARBA00023186"/>
    </source>
</evidence>
<dbReference type="HAMAP" id="MF_00117">
    <property type="entry name" value="HslO"/>
    <property type="match status" value="1"/>
</dbReference>
<dbReference type="SUPFAM" id="SSF64397">
    <property type="entry name" value="Hsp33 domain"/>
    <property type="match status" value="1"/>
</dbReference>
<accession>A0A0M2SNI8</accession>
<dbReference type="GO" id="GO:0042026">
    <property type="term" value="P:protein refolding"/>
    <property type="evidence" value="ECO:0007669"/>
    <property type="project" value="TreeGrafter"/>
</dbReference>
<dbReference type="GO" id="GO:0044183">
    <property type="term" value="F:protein folding chaperone"/>
    <property type="evidence" value="ECO:0007669"/>
    <property type="project" value="TreeGrafter"/>
</dbReference>
<dbReference type="PANTHER" id="PTHR30111">
    <property type="entry name" value="33 KDA CHAPERONIN"/>
    <property type="match status" value="1"/>
</dbReference>
<protein>
    <recommendedName>
        <fullName evidence="6">33 kDa chaperonin</fullName>
    </recommendedName>
    <alternativeName>
        <fullName evidence="6">Heat shock protein 33 homolog</fullName>
        <shortName evidence="6">HSP33</shortName>
    </alternativeName>
</protein>
<evidence type="ECO:0000256" key="2">
    <source>
        <dbReference type="ARBA" id="ARBA00022833"/>
    </source>
</evidence>
<keyword evidence="5 6" id="KW-0676">Redox-active center</keyword>
<evidence type="ECO:0000256" key="6">
    <source>
        <dbReference type="HAMAP-Rule" id="MF_00117"/>
    </source>
</evidence>
<evidence type="ECO:0000313" key="8">
    <source>
        <dbReference type="Proteomes" id="UP000034166"/>
    </source>
</evidence>
<comment type="caution">
    <text evidence="7">The sequence shown here is derived from an EMBL/GenBank/DDBJ whole genome shotgun (WGS) entry which is preliminary data.</text>
</comment>
<keyword evidence="1 6" id="KW-0963">Cytoplasm</keyword>
<dbReference type="InterPro" id="IPR016154">
    <property type="entry name" value="Heat_shock_Hsp33_C"/>
</dbReference>
<dbReference type="Proteomes" id="UP000034166">
    <property type="component" value="Unassembled WGS sequence"/>
</dbReference>
<comment type="similarity">
    <text evidence="6">Belongs to the HSP33 family.</text>
</comment>
<keyword evidence="8" id="KW-1185">Reference proteome</keyword>
<comment type="subcellular location">
    <subcellularLocation>
        <location evidence="6">Cytoplasm</location>
    </subcellularLocation>
</comment>
<evidence type="ECO:0000256" key="1">
    <source>
        <dbReference type="ARBA" id="ARBA00022490"/>
    </source>
</evidence>
<keyword evidence="2 6" id="KW-0862">Zinc</keyword>
<evidence type="ECO:0000256" key="3">
    <source>
        <dbReference type="ARBA" id="ARBA00023157"/>
    </source>
</evidence>
<proteinExistence type="inferred from homology"/>
<dbReference type="GO" id="GO:0005737">
    <property type="term" value="C:cytoplasm"/>
    <property type="evidence" value="ECO:0007669"/>
    <property type="project" value="UniProtKB-SubCell"/>
</dbReference>
<feature type="disulfide bond" description="Redox-active" evidence="6">
    <location>
        <begin position="237"/>
        <end position="239"/>
    </location>
</feature>
<comment type="PTM">
    <text evidence="6">Under oxidizing conditions two disulfide bonds are formed involving the reactive cysteines. Under reducing conditions zinc is bound to the reactive cysteines and the protein is inactive.</text>
</comment>
<dbReference type="OrthoDB" id="9776534at2"/>
<comment type="function">
    <text evidence="6">Redox regulated molecular chaperone. Protects both thermally unfolding and oxidatively damaged proteins from irreversible aggregation. Plays an important role in the bacterial defense system toward oxidative stress.</text>
</comment>
<dbReference type="RefSeq" id="WP_046526006.1">
    <property type="nucleotide sequence ID" value="NZ_LAYY01000097.1"/>
</dbReference>
<dbReference type="PATRIC" id="fig|1408103.3.peg.4993"/>
<dbReference type="CDD" id="cd00498">
    <property type="entry name" value="Hsp33"/>
    <property type="match status" value="1"/>
</dbReference>
<dbReference type="InterPro" id="IPR016153">
    <property type="entry name" value="Heat_shock_Hsp33_N"/>
</dbReference>
<dbReference type="Gene3D" id="3.55.30.10">
    <property type="entry name" value="Hsp33 domain"/>
    <property type="match status" value="1"/>
</dbReference>
<evidence type="ECO:0000313" key="7">
    <source>
        <dbReference type="EMBL" id="KKK34447.1"/>
    </source>
</evidence>
<evidence type="ECO:0000256" key="5">
    <source>
        <dbReference type="ARBA" id="ARBA00023284"/>
    </source>
</evidence>
<keyword evidence="7" id="KW-0346">Stress response</keyword>
<keyword evidence="3 6" id="KW-1015">Disulfide bond</keyword>
<dbReference type="InterPro" id="IPR000397">
    <property type="entry name" value="Heat_shock_Hsp33"/>
</dbReference>
<dbReference type="SUPFAM" id="SSF118352">
    <property type="entry name" value="HSP33 redox switch-like"/>
    <property type="match status" value="1"/>
</dbReference>
<dbReference type="AlphaFoldDB" id="A0A0M2SNI8"/>
<dbReference type="Gene3D" id="3.90.1280.10">
    <property type="entry name" value="HSP33 redox switch-like"/>
    <property type="match status" value="1"/>
</dbReference>